<evidence type="ECO:0000313" key="2">
    <source>
        <dbReference type="EMBL" id="KAK8038390.1"/>
    </source>
</evidence>
<keyword evidence="3" id="KW-1185">Reference proteome</keyword>
<sequence>MEHEQLGRREGTRECFPTTEDLGIDRRIQDNSEVQGEHRARGTPGFFMKFETEKRKTDKDIISEVSTCEICQIRIKLLENEPADNPSASTKGDRRVSPKDAAKGASHAYHGAYFGCVSTSTYRVRTWGVKSYQSCSVRTMLSKGAIRITRFFLLEWKRREPCCAVDTLFTRGPTADARSDSVDEPESSVPRGPEME</sequence>
<proteinExistence type="predicted"/>
<evidence type="ECO:0000256" key="1">
    <source>
        <dbReference type="SAM" id="MobiDB-lite"/>
    </source>
</evidence>
<accession>A0ABR1SXH5</accession>
<evidence type="ECO:0000313" key="3">
    <source>
        <dbReference type="Proteomes" id="UP001480595"/>
    </source>
</evidence>
<feature type="compositionally biased region" description="Basic and acidic residues" evidence="1">
    <location>
        <begin position="91"/>
        <end position="102"/>
    </location>
</feature>
<protein>
    <submittedName>
        <fullName evidence="2">Uncharacterized protein</fullName>
    </submittedName>
</protein>
<dbReference type="EMBL" id="JAQQWL010000016">
    <property type="protein sequence ID" value="KAK8038390.1"/>
    <property type="molecule type" value="Genomic_DNA"/>
</dbReference>
<name>A0ABR1SXH5_9PEZI</name>
<feature type="region of interest" description="Disordered" evidence="1">
    <location>
        <begin position="82"/>
        <end position="102"/>
    </location>
</feature>
<organism evidence="2 3">
    <name type="scientific">Apiospora phragmitis</name>
    <dbReference type="NCBI Taxonomy" id="2905665"/>
    <lineage>
        <taxon>Eukaryota</taxon>
        <taxon>Fungi</taxon>
        <taxon>Dikarya</taxon>
        <taxon>Ascomycota</taxon>
        <taxon>Pezizomycotina</taxon>
        <taxon>Sordariomycetes</taxon>
        <taxon>Xylariomycetidae</taxon>
        <taxon>Amphisphaeriales</taxon>
        <taxon>Apiosporaceae</taxon>
        <taxon>Apiospora</taxon>
    </lineage>
</organism>
<dbReference type="Proteomes" id="UP001480595">
    <property type="component" value="Unassembled WGS sequence"/>
</dbReference>
<feature type="region of interest" description="Disordered" evidence="1">
    <location>
        <begin position="173"/>
        <end position="196"/>
    </location>
</feature>
<dbReference type="RefSeq" id="XP_066708242.1">
    <property type="nucleotide sequence ID" value="XM_066866566.1"/>
</dbReference>
<comment type="caution">
    <text evidence="2">The sequence shown here is derived from an EMBL/GenBank/DDBJ whole genome shotgun (WGS) entry which is preliminary data.</text>
</comment>
<reference evidence="2 3" key="1">
    <citation type="submission" date="2023-01" db="EMBL/GenBank/DDBJ databases">
        <title>Analysis of 21 Apiospora genomes using comparative genomics revels a genus with tremendous synthesis potential of carbohydrate active enzymes and secondary metabolites.</title>
        <authorList>
            <person name="Sorensen T."/>
        </authorList>
    </citation>
    <scope>NUCLEOTIDE SEQUENCE [LARGE SCALE GENOMIC DNA]</scope>
    <source>
        <strain evidence="2 3">CBS 135458</strain>
    </source>
</reference>
<gene>
    <name evidence="2" type="ORF">PG994_015157</name>
</gene>
<dbReference type="GeneID" id="92099629"/>